<feature type="domain" description="Syntaxin 6/10/61 N-terminal" evidence="4">
    <location>
        <begin position="19"/>
        <end position="95"/>
    </location>
</feature>
<evidence type="ECO:0000313" key="6">
    <source>
        <dbReference type="Proteomes" id="UP000631114"/>
    </source>
</evidence>
<dbReference type="Gene3D" id="1.20.58.90">
    <property type="match status" value="1"/>
</dbReference>
<dbReference type="PANTHER" id="PTHR34949:SF3">
    <property type="entry name" value="OS08G0244100 PROTEIN"/>
    <property type="match status" value="1"/>
</dbReference>
<dbReference type="EMBL" id="JADFTS010000009">
    <property type="protein sequence ID" value="KAF9588534.1"/>
    <property type="molecule type" value="Genomic_DNA"/>
</dbReference>
<proteinExistence type="predicted"/>
<evidence type="ECO:0000256" key="2">
    <source>
        <dbReference type="ARBA" id="ARBA00046280"/>
    </source>
</evidence>
<dbReference type="GO" id="GO:0012505">
    <property type="term" value="C:endomembrane system"/>
    <property type="evidence" value="ECO:0007669"/>
    <property type="project" value="UniProtKB-SubCell"/>
</dbReference>
<dbReference type="Proteomes" id="UP000631114">
    <property type="component" value="Unassembled WGS sequence"/>
</dbReference>
<comment type="caution">
    <text evidence="5">The sequence shown here is derived from an EMBL/GenBank/DDBJ whole genome shotgun (WGS) entry which is preliminary data.</text>
</comment>
<evidence type="ECO:0000259" key="4">
    <source>
        <dbReference type="Pfam" id="PF09177"/>
    </source>
</evidence>
<comment type="subcellular location">
    <subcellularLocation>
        <location evidence="2">Endomembrane system</location>
        <topology evidence="2">Single-pass type IV membrane protein</topology>
    </subcellularLocation>
</comment>
<dbReference type="InterPro" id="IPR010989">
    <property type="entry name" value="SNARE"/>
</dbReference>
<gene>
    <name evidence="5" type="ORF">IFM89_013028</name>
</gene>
<sequence>MYLKPPTVLNAIFNCDDETMESMYRMWLRGGREGQELDYSVDLRGELQMALGTAKWQLEEFERAVRLSHGYRSQDNTTNSTRQFVDAMEDQIYRVEKALRESLNQEKQSLQWVHLDEDERDDLAAFLSGTPGTSQSISEFLNLLYNYPPVEAVLFSGFHLVIIFNWSIFIISLILISRLSLSLSSVFTIWPSSTKSILSPNRRLWLWRCRCPMHAL</sequence>
<evidence type="ECO:0000256" key="1">
    <source>
        <dbReference type="ARBA" id="ARBA00022927"/>
    </source>
</evidence>
<evidence type="ECO:0000313" key="5">
    <source>
        <dbReference type="EMBL" id="KAF9588534.1"/>
    </source>
</evidence>
<keyword evidence="3" id="KW-0812">Transmembrane</keyword>
<dbReference type="Pfam" id="PF09177">
    <property type="entry name" value="STX6_10_61_N"/>
    <property type="match status" value="1"/>
</dbReference>
<dbReference type="SUPFAM" id="SSF47661">
    <property type="entry name" value="t-snare proteins"/>
    <property type="match status" value="1"/>
</dbReference>
<organism evidence="5 6">
    <name type="scientific">Coptis chinensis</name>
    <dbReference type="NCBI Taxonomy" id="261450"/>
    <lineage>
        <taxon>Eukaryota</taxon>
        <taxon>Viridiplantae</taxon>
        <taxon>Streptophyta</taxon>
        <taxon>Embryophyta</taxon>
        <taxon>Tracheophyta</taxon>
        <taxon>Spermatophyta</taxon>
        <taxon>Magnoliopsida</taxon>
        <taxon>Ranunculales</taxon>
        <taxon>Ranunculaceae</taxon>
        <taxon>Coptidoideae</taxon>
        <taxon>Coptis</taxon>
    </lineage>
</organism>
<name>A0A835LE69_9MAGN</name>
<feature type="transmembrane region" description="Helical" evidence="3">
    <location>
        <begin position="152"/>
        <end position="176"/>
    </location>
</feature>
<dbReference type="PANTHER" id="PTHR34949">
    <property type="entry name" value="OS05G0443700 PROTEIN"/>
    <property type="match status" value="1"/>
</dbReference>
<evidence type="ECO:0000256" key="3">
    <source>
        <dbReference type="SAM" id="Phobius"/>
    </source>
</evidence>
<keyword evidence="3" id="KW-0472">Membrane</keyword>
<dbReference type="GO" id="GO:0015031">
    <property type="term" value="P:protein transport"/>
    <property type="evidence" value="ECO:0007669"/>
    <property type="project" value="UniProtKB-KW"/>
</dbReference>
<keyword evidence="6" id="KW-1185">Reference proteome</keyword>
<dbReference type="InterPro" id="IPR015260">
    <property type="entry name" value="Syntaxin-6/10/61_N"/>
</dbReference>
<accession>A0A835LE69</accession>
<dbReference type="AlphaFoldDB" id="A0A835LE69"/>
<reference evidence="5 6" key="1">
    <citation type="submission" date="2020-10" db="EMBL/GenBank/DDBJ databases">
        <title>The Coptis chinensis genome and diversification of protoberbering-type alkaloids.</title>
        <authorList>
            <person name="Wang B."/>
            <person name="Shu S."/>
            <person name="Song C."/>
            <person name="Liu Y."/>
        </authorList>
    </citation>
    <scope>NUCLEOTIDE SEQUENCE [LARGE SCALE GENOMIC DNA]</scope>
    <source>
        <strain evidence="5">HL-2020</strain>
        <tissue evidence="5">Leaf</tissue>
    </source>
</reference>
<protein>
    <recommendedName>
        <fullName evidence="4">Syntaxin 6/10/61 N-terminal domain-containing protein</fullName>
    </recommendedName>
</protein>
<dbReference type="GO" id="GO:0048193">
    <property type="term" value="P:Golgi vesicle transport"/>
    <property type="evidence" value="ECO:0007669"/>
    <property type="project" value="InterPro"/>
</dbReference>
<keyword evidence="1" id="KW-0653">Protein transport</keyword>
<keyword evidence="1" id="KW-0813">Transport</keyword>
<dbReference type="OrthoDB" id="1889309at2759"/>
<dbReference type="GO" id="GO:0016020">
    <property type="term" value="C:membrane"/>
    <property type="evidence" value="ECO:0007669"/>
    <property type="project" value="InterPro"/>
</dbReference>
<keyword evidence="3" id="KW-1133">Transmembrane helix</keyword>